<dbReference type="PANTHER" id="PTHR37526:SF1">
    <property type="entry name" value="PROTEIN TUSB"/>
    <property type="match status" value="1"/>
</dbReference>
<dbReference type="NCBIfam" id="TIGR03011">
    <property type="entry name" value="sulf_tusB_dsrH"/>
    <property type="match status" value="1"/>
</dbReference>
<evidence type="ECO:0000313" key="2">
    <source>
        <dbReference type="Proteomes" id="UP000037530"/>
    </source>
</evidence>
<dbReference type="STRING" id="171383.AKJ31_21465"/>
<dbReference type="InterPro" id="IPR027396">
    <property type="entry name" value="DsrEFH-like"/>
</dbReference>
<dbReference type="Pfam" id="PF04077">
    <property type="entry name" value="DsrH"/>
    <property type="match status" value="1"/>
</dbReference>
<accession>A0A0M0HVD9</accession>
<protein>
    <submittedName>
        <fullName evidence="1">Sulfur relay protein TusB</fullName>
    </submittedName>
</protein>
<organism evidence="1 2">
    <name type="scientific">Vibrio hepatarius</name>
    <dbReference type="NCBI Taxonomy" id="171383"/>
    <lineage>
        <taxon>Bacteria</taxon>
        <taxon>Pseudomonadati</taxon>
        <taxon>Pseudomonadota</taxon>
        <taxon>Gammaproteobacteria</taxon>
        <taxon>Vibrionales</taxon>
        <taxon>Vibrionaceae</taxon>
        <taxon>Vibrio</taxon>
        <taxon>Vibrio oreintalis group</taxon>
    </lineage>
</organism>
<dbReference type="EMBL" id="LHPI01000036">
    <property type="protein sequence ID" value="KOO05593.1"/>
    <property type="molecule type" value="Genomic_DNA"/>
</dbReference>
<dbReference type="PANTHER" id="PTHR37526">
    <property type="entry name" value="PROTEIN TUSB"/>
    <property type="match status" value="1"/>
</dbReference>
<name>A0A0M0HVD9_9VIBR</name>
<dbReference type="GO" id="GO:0002143">
    <property type="term" value="P:tRNA wobble position uridine thiolation"/>
    <property type="evidence" value="ECO:0007669"/>
    <property type="project" value="InterPro"/>
</dbReference>
<evidence type="ECO:0000313" key="1">
    <source>
        <dbReference type="EMBL" id="KOO05593.1"/>
    </source>
</evidence>
<proteinExistence type="predicted"/>
<dbReference type="RefSeq" id="WP_053411069.1">
    <property type="nucleotide sequence ID" value="NZ_DAIPHI010000174.1"/>
</dbReference>
<dbReference type="InterPro" id="IPR007215">
    <property type="entry name" value="Sulphur_relay_TusB/DsrH"/>
</dbReference>
<comment type="caution">
    <text evidence="1">The sequence shown here is derived from an EMBL/GenBank/DDBJ whole genome shotgun (WGS) entry which is preliminary data.</text>
</comment>
<sequence length="91" mass="9946">MLHIIKSEQALAEAVLVCAEQDTLILIEDAVYLVNPLHKRFAALKGLNVAALVSDIEARGMAQRVSPSITQVDYAGFVQLTAQHSKSLTWN</sequence>
<dbReference type="Gene3D" id="3.40.1260.10">
    <property type="entry name" value="DsrEFH-like"/>
    <property type="match status" value="1"/>
</dbReference>
<dbReference type="GO" id="GO:1990228">
    <property type="term" value="C:sulfurtransferase complex"/>
    <property type="evidence" value="ECO:0007669"/>
    <property type="project" value="TreeGrafter"/>
</dbReference>
<dbReference type="AlphaFoldDB" id="A0A0M0HVD9"/>
<dbReference type="Proteomes" id="UP000037530">
    <property type="component" value="Unassembled WGS sequence"/>
</dbReference>
<gene>
    <name evidence="1" type="ORF">AKJ31_21465</name>
</gene>
<keyword evidence="2" id="KW-1185">Reference proteome</keyword>
<dbReference type="SUPFAM" id="SSF75169">
    <property type="entry name" value="DsrEFH-like"/>
    <property type="match status" value="1"/>
</dbReference>
<reference evidence="2" key="1">
    <citation type="submission" date="2015-08" db="EMBL/GenBank/DDBJ databases">
        <title>Vibrio galatheae sp. nov., a novel member of the Vibrionaceae family isolated from the Solomon Islands.</title>
        <authorList>
            <person name="Giubergia S."/>
            <person name="Machado H."/>
            <person name="Mateiu R.V."/>
            <person name="Gram L."/>
        </authorList>
    </citation>
    <scope>NUCLEOTIDE SEQUENCE [LARGE SCALE GENOMIC DNA]</scope>
    <source>
        <strain evidence="2">DSM 19134</strain>
    </source>
</reference>
<dbReference type="OrthoDB" id="9795117at2"/>
<dbReference type="PATRIC" id="fig|171383.3.peg.4376"/>